<dbReference type="AlphaFoldDB" id="A0A4Q8XMP8"/>
<evidence type="ECO:0000313" key="4">
    <source>
        <dbReference type="Proteomes" id="UP000293652"/>
    </source>
</evidence>
<dbReference type="Proteomes" id="UP000292036">
    <property type="component" value="Unassembled WGS sequence"/>
</dbReference>
<organism evidence="2 4">
    <name type="scientific">Rhizobium leguminosarum</name>
    <dbReference type="NCBI Taxonomy" id="384"/>
    <lineage>
        <taxon>Bacteria</taxon>
        <taxon>Pseudomonadati</taxon>
        <taxon>Pseudomonadota</taxon>
        <taxon>Alphaproteobacteria</taxon>
        <taxon>Hyphomicrobiales</taxon>
        <taxon>Rhizobiaceae</taxon>
        <taxon>Rhizobium/Agrobacterium group</taxon>
        <taxon>Rhizobium</taxon>
    </lineage>
</organism>
<dbReference type="EMBL" id="SIPS01000001">
    <property type="protein sequence ID" value="TAW32383.1"/>
    <property type="molecule type" value="Genomic_DNA"/>
</dbReference>
<dbReference type="Proteomes" id="UP000293652">
    <property type="component" value="Unassembled WGS sequence"/>
</dbReference>
<reference evidence="3 4" key="1">
    <citation type="submission" date="2019-02" db="EMBL/GenBank/DDBJ databases">
        <title>The genomic architecture of introgression among sibling species of bacteria.</title>
        <authorList>
            <person name="Cavassim M.I.A."/>
            <person name="Moeskjaer S."/>
            <person name="Moslemi C."/>
            <person name="Fields B."/>
            <person name="Bachmann A."/>
            <person name="Vilhjalmsson B."/>
            <person name="Schierup M.H."/>
            <person name="Young J.P.W."/>
            <person name="Andersen S.U."/>
        </authorList>
    </citation>
    <scope>NUCLEOTIDE SEQUENCE [LARGE SCALE GENOMIC DNA]</scope>
    <source>
        <strain evidence="2 4">SM145A</strain>
        <strain evidence="1 3">SM151B</strain>
    </source>
</reference>
<sequence length="107" mass="11708">MPSGLRFVLFYQEYRNLFSASCTIDLFPAVAKVGPENWLCSNVELEAFEAGLSAASLGQITKEHRQESGTAYLIEGPSTWLKVVVADGGTQKGLLNTWVETSVLKKP</sequence>
<accession>A0A4Q8XMP8</accession>
<comment type="caution">
    <text evidence="2">The sequence shown here is derived from an EMBL/GenBank/DDBJ whole genome shotgun (WGS) entry which is preliminary data.</text>
</comment>
<protein>
    <submittedName>
        <fullName evidence="2">Uncharacterized protein</fullName>
    </submittedName>
</protein>
<evidence type="ECO:0000313" key="2">
    <source>
        <dbReference type="EMBL" id="TAX74623.1"/>
    </source>
</evidence>
<evidence type="ECO:0000313" key="3">
    <source>
        <dbReference type="Proteomes" id="UP000292036"/>
    </source>
</evidence>
<evidence type="ECO:0000313" key="1">
    <source>
        <dbReference type="EMBL" id="TAW32383.1"/>
    </source>
</evidence>
<name>A0A4Q8XMP8_RHILE</name>
<gene>
    <name evidence="2" type="ORF">ELI03_04410</name>
    <name evidence="1" type="ORF">ELI19_04310</name>
</gene>
<proteinExistence type="predicted"/>
<dbReference type="EMBL" id="SIPC01000001">
    <property type="protein sequence ID" value="TAX74623.1"/>
    <property type="molecule type" value="Genomic_DNA"/>
</dbReference>